<evidence type="ECO:0000256" key="1">
    <source>
        <dbReference type="SAM" id="Phobius"/>
    </source>
</evidence>
<reference evidence="2 3" key="1">
    <citation type="submission" date="2020-08" db="EMBL/GenBank/DDBJ databases">
        <title>Sequencing the genomes of 1000 actinobacteria strains.</title>
        <authorList>
            <person name="Klenk H.-P."/>
        </authorList>
    </citation>
    <scope>NUCLEOTIDE SEQUENCE [LARGE SCALE GENOMIC DNA]</scope>
    <source>
        <strain evidence="2 3">DSM 40084</strain>
    </source>
</reference>
<feature type="transmembrane region" description="Helical" evidence="1">
    <location>
        <begin position="128"/>
        <end position="150"/>
    </location>
</feature>
<gene>
    <name evidence="2" type="ORF">HDA41_004208</name>
</gene>
<evidence type="ECO:0000313" key="3">
    <source>
        <dbReference type="Proteomes" id="UP000590647"/>
    </source>
</evidence>
<dbReference type="RefSeq" id="WP_184986052.1">
    <property type="nucleotide sequence ID" value="NZ_JACHNE010000001.1"/>
</dbReference>
<feature type="transmembrane region" description="Helical" evidence="1">
    <location>
        <begin position="55"/>
        <end position="78"/>
    </location>
</feature>
<keyword evidence="1" id="KW-1133">Transmembrane helix</keyword>
<feature type="transmembrane region" description="Helical" evidence="1">
    <location>
        <begin position="156"/>
        <end position="180"/>
    </location>
</feature>
<protein>
    <submittedName>
        <fullName evidence="2">Uncharacterized protein</fullName>
    </submittedName>
</protein>
<keyword evidence="1" id="KW-0812">Transmembrane</keyword>
<proteinExistence type="predicted"/>
<sequence length="222" mass="24759">MGTREAHPREAALWLLRWRSRSVCVVWALLPGMIVWAPLWMIFFSGRRLTMSTDYAAVAAGAMAAILLIGVVEMHLLTSSATEMLRKRRGEWQEYLGELRQGNSASPPDNGLKEPLEVRAWGRAAFGFLWFMVSCFLCCMLVLVSTWAAVEGQGEASWLAWLSAYAICCGVATLLLGGWLKYARDLHDGANLFESIARLSDPDLAEQARREGRTGSFRRGDE</sequence>
<comment type="caution">
    <text evidence="2">The sequence shown here is derived from an EMBL/GenBank/DDBJ whole genome shotgun (WGS) entry which is preliminary data.</text>
</comment>
<keyword evidence="1" id="KW-0472">Membrane</keyword>
<feature type="transmembrane region" description="Helical" evidence="1">
    <location>
        <begin position="23"/>
        <end position="43"/>
    </location>
</feature>
<keyword evidence="3" id="KW-1185">Reference proteome</keyword>
<accession>A0A7W9LU70</accession>
<organism evidence="2 3">
    <name type="scientific">Streptomyces caelestis</name>
    <dbReference type="NCBI Taxonomy" id="36816"/>
    <lineage>
        <taxon>Bacteria</taxon>
        <taxon>Bacillati</taxon>
        <taxon>Actinomycetota</taxon>
        <taxon>Actinomycetes</taxon>
        <taxon>Kitasatosporales</taxon>
        <taxon>Streptomycetaceae</taxon>
        <taxon>Streptomyces</taxon>
    </lineage>
</organism>
<dbReference type="AlphaFoldDB" id="A0A7W9LU70"/>
<dbReference type="EMBL" id="JACHNE010000001">
    <property type="protein sequence ID" value="MBB5796244.1"/>
    <property type="molecule type" value="Genomic_DNA"/>
</dbReference>
<name>A0A7W9LU70_9ACTN</name>
<dbReference type="Proteomes" id="UP000590647">
    <property type="component" value="Unassembled WGS sequence"/>
</dbReference>
<evidence type="ECO:0000313" key="2">
    <source>
        <dbReference type="EMBL" id="MBB5796244.1"/>
    </source>
</evidence>